<evidence type="ECO:0000259" key="1">
    <source>
        <dbReference type="Pfam" id="PF07596"/>
    </source>
</evidence>
<dbReference type="PANTHER" id="PTHR30093:SF2">
    <property type="entry name" value="TYPE II SECRETION SYSTEM PROTEIN H"/>
    <property type="match status" value="1"/>
</dbReference>
<dbReference type="Proteomes" id="UP001155241">
    <property type="component" value="Unassembled WGS sequence"/>
</dbReference>
<evidence type="ECO:0000313" key="2">
    <source>
        <dbReference type="EMBL" id="MCO6043677.1"/>
    </source>
</evidence>
<protein>
    <submittedName>
        <fullName evidence="2">DUF1559 domain-containing protein</fullName>
    </submittedName>
</protein>
<feature type="domain" description="DUF1559" evidence="1">
    <location>
        <begin position="1"/>
        <end position="264"/>
    </location>
</feature>
<dbReference type="EMBL" id="JAMXLR010000026">
    <property type="protein sequence ID" value="MCO6043677.1"/>
    <property type="molecule type" value="Genomic_DNA"/>
</dbReference>
<dbReference type="Pfam" id="PF07596">
    <property type="entry name" value="SBP_bac_10"/>
    <property type="match status" value="1"/>
</dbReference>
<comment type="caution">
    <text evidence="2">The sequence shown here is derived from an EMBL/GenBank/DDBJ whole genome shotgun (WGS) entry which is preliminary data.</text>
</comment>
<dbReference type="InterPro" id="IPR011453">
    <property type="entry name" value="DUF1559"/>
</dbReference>
<gene>
    <name evidence="2" type="ORF">NG895_07140</name>
</gene>
<reference evidence="2" key="1">
    <citation type="submission" date="2022-06" db="EMBL/GenBank/DDBJ databases">
        <title>Aeoliella straminimaris, a novel planctomycete from sediments.</title>
        <authorList>
            <person name="Vitorino I.R."/>
            <person name="Lage O.M."/>
        </authorList>
    </citation>
    <scope>NUCLEOTIDE SEQUENCE</scope>
    <source>
        <strain evidence="2">ICT_H6.2</strain>
    </source>
</reference>
<keyword evidence="3" id="KW-1185">Reference proteome</keyword>
<dbReference type="AlphaFoldDB" id="A0A9X2JFV3"/>
<dbReference type="NCBIfam" id="TIGR04294">
    <property type="entry name" value="pre_pil_HX9DG"/>
    <property type="match status" value="1"/>
</dbReference>
<dbReference type="PANTHER" id="PTHR30093">
    <property type="entry name" value="GENERAL SECRETION PATHWAY PROTEIN G"/>
    <property type="match status" value="1"/>
</dbReference>
<evidence type="ECO:0000313" key="3">
    <source>
        <dbReference type="Proteomes" id="UP001155241"/>
    </source>
</evidence>
<dbReference type="InterPro" id="IPR027558">
    <property type="entry name" value="Pre_pil_HX9DG_C"/>
</dbReference>
<sequence>MLALLQHEQQKGKLPAGRLGCDGGNADQPPGVCADSLNNQEISISGFFAILPFLEQQALFDQVPTQEPFPDNTLRFNPEEDRIYARSWFADPLNQQLIQQQIDVYRCPSDESTPLYTHVGGTAMFATGSYAMSMGTKGPQSSTDYSSRGSNVKWLNTGAFLYPGRERSLRQITDGQSNTFFVGEASGGDQLSGRNRWIVASRYIDSMRTTNYPLNTPAELDLAGTKSWFSTNYVTNGAFRSFHPSGANFGFGDGHVEFITDEIGLDVYQALSTIAGDVGKEEPLDLAR</sequence>
<organism evidence="2 3">
    <name type="scientific">Aeoliella straminimaris</name>
    <dbReference type="NCBI Taxonomy" id="2954799"/>
    <lineage>
        <taxon>Bacteria</taxon>
        <taxon>Pseudomonadati</taxon>
        <taxon>Planctomycetota</taxon>
        <taxon>Planctomycetia</taxon>
        <taxon>Pirellulales</taxon>
        <taxon>Lacipirellulaceae</taxon>
        <taxon>Aeoliella</taxon>
    </lineage>
</organism>
<accession>A0A9X2JFV3</accession>
<proteinExistence type="predicted"/>
<name>A0A9X2JFV3_9BACT</name>